<protein>
    <submittedName>
        <fullName evidence="7">Aromatic-ring hydroxylase-like</fullName>
    </submittedName>
</protein>
<evidence type="ECO:0000256" key="1">
    <source>
        <dbReference type="ARBA" id="ARBA00007801"/>
    </source>
</evidence>
<sequence length="666" mass="73855">MPVFTEHSSSSRDLRVLPSFAPPLPRLAPPFKRDDKDEEKYEVVVVGAGPAGLMLTLLLSRYGLTSTSLLSIDTKPSTQKTGQADGLQPRTLEVLKTLGLSTEIENEACQMWQFAFWNPSSDPEKVIERTSVVPEIIPPARFRYEATIHQGRVERIMETDLMSYSERGILRNTEVVDVGIDEDGDAEFPVRVSMVTIVDGVRVGKTVRAKHVVGADGAHSVVRRCMGLSLEGESLDHIWGVVDVVVETDFPDIRRRCAIHSPAGSVMVIPRERISTGEYLTRLYVQVPGVVEEGDQMLDGGEDGKSGDARQRRSKITLEGILKQAADAIKPYSLCAKEDAVDWWAAYQIGQRVSPEFIVNDSKGVARVFIVGDACHTHSPKAGQGMNVSMMDSYNLAWKLIYHINGLAPEPSGPSPTPLLETYQTERHEIAQQLIDFDRKFSTMFSGQMGATEGLTQEEFQQAFKLGNGFTSGCGVEYPENMLVIRDELDDGVEGRRSNPIQGTEYISGVLRPGRRLLNVRLLRHADGWQRDIHDDIPSTGRFRILCLTSTDLLDRRSVSVQTLKEVALLEAQFPKSTVELIILHPRLHRSFEWKDVPACVKQQAEMRFYDGSALDNAYSIYGVDPAHGALVVVRPDGYVGVVACLDDVQRVGGYLKQCIRTVSGN</sequence>
<evidence type="ECO:0000259" key="5">
    <source>
        <dbReference type="Pfam" id="PF01494"/>
    </source>
</evidence>
<dbReference type="Proteomes" id="UP000030686">
    <property type="component" value="Unassembled WGS sequence"/>
</dbReference>
<dbReference type="GO" id="GO:0071949">
    <property type="term" value="F:FAD binding"/>
    <property type="evidence" value="ECO:0007669"/>
    <property type="project" value="InterPro"/>
</dbReference>
<dbReference type="InterPro" id="IPR038220">
    <property type="entry name" value="PHOX_C_sf"/>
</dbReference>
<evidence type="ECO:0000256" key="2">
    <source>
        <dbReference type="ARBA" id="ARBA00022630"/>
    </source>
</evidence>
<evidence type="ECO:0000313" key="7">
    <source>
        <dbReference type="EMBL" id="CDM35977.1"/>
    </source>
</evidence>
<gene>
    <name evidence="7" type="ORF">PROQFM164_S04g000858</name>
</gene>
<reference evidence="7" key="1">
    <citation type="journal article" date="2014" name="Nat. Commun.">
        <title>Multiple recent horizontal transfers of a large genomic region in cheese making fungi.</title>
        <authorList>
            <person name="Cheeseman K."/>
            <person name="Ropars J."/>
            <person name="Renault P."/>
            <person name="Dupont J."/>
            <person name="Gouzy J."/>
            <person name="Branca A."/>
            <person name="Abraham A.L."/>
            <person name="Ceppi M."/>
            <person name="Conseiller E."/>
            <person name="Debuchy R."/>
            <person name="Malagnac F."/>
            <person name="Goarin A."/>
            <person name="Silar P."/>
            <person name="Lacoste S."/>
            <person name="Sallet E."/>
            <person name="Bensimon A."/>
            <person name="Giraud T."/>
            <person name="Brygoo Y."/>
        </authorList>
    </citation>
    <scope>NUCLEOTIDE SEQUENCE [LARGE SCALE GENOMIC DNA]</scope>
    <source>
        <strain evidence="7">FM164</strain>
    </source>
</reference>
<dbReference type="InterPro" id="IPR050641">
    <property type="entry name" value="RIFMO-like"/>
</dbReference>
<feature type="domain" description="Phenol hydroxylase-like C-terminal dimerisation" evidence="6">
    <location>
        <begin position="476"/>
        <end position="661"/>
    </location>
</feature>
<evidence type="ECO:0000259" key="6">
    <source>
        <dbReference type="Pfam" id="PF07976"/>
    </source>
</evidence>
<dbReference type="STRING" id="1365484.W6R2A8"/>
<dbReference type="Gene3D" id="3.40.30.20">
    <property type="match status" value="1"/>
</dbReference>
<dbReference type="Gene3D" id="3.30.9.10">
    <property type="entry name" value="D-Amino Acid Oxidase, subunit A, domain 2"/>
    <property type="match status" value="1"/>
</dbReference>
<dbReference type="EMBL" id="HG792018">
    <property type="protein sequence ID" value="CDM35977.1"/>
    <property type="molecule type" value="Genomic_DNA"/>
</dbReference>
<name>W6R2A8_PENRF</name>
<dbReference type="InterPro" id="IPR036249">
    <property type="entry name" value="Thioredoxin-like_sf"/>
</dbReference>
<keyword evidence="2" id="KW-0285">Flavoprotein</keyword>
<dbReference type="Pfam" id="PF01494">
    <property type="entry name" value="FAD_binding_3"/>
    <property type="match status" value="2"/>
</dbReference>
<feature type="domain" description="FAD-binding" evidence="5">
    <location>
        <begin position="41"/>
        <end position="280"/>
    </location>
</feature>
<keyword evidence="3" id="KW-0274">FAD</keyword>
<dbReference type="InterPro" id="IPR002938">
    <property type="entry name" value="FAD-bd"/>
</dbReference>
<dbReference type="PANTHER" id="PTHR43004">
    <property type="entry name" value="TRK SYSTEM POTASSIUM UPTAKE PROTEIN"/>
    <property type="match status" value="1"/>
</dbReference>
<keyword evidence="4" id="KW-0560">Oxidoreductase</keyword>
<proteinExistence type="inferred from homology"/>
<dbReference type="Gene3D" id="3.50.50.60">
    <property type="entry name" value="FAD/NAD(P)-binding domain"/>
    <property type="match status" value="1"/>
</dbReference>
<dbReference type="SUPFAM" id="SSF54373">
    <property type="entry name" value="FAD-linked reductases, C-terminal domain"/>
    <property type="match status" value="1"/>
</dbReference>
<dbReference type="AlphaFoldDB" id="W6R2A8"/>
<dbReference type="PANTHER" id="PTHR43004:SF15">
    <property type="entry name" value="MONOOXYGENASE, PUTATIVE (AFU_ORTHOLOGUE AFUA_6G03030)-RELATED"/>
    <property type="match status" value="1"/>
</dbReference>
<organism evidence="7 8">
    <name type="scientific">Penicillium roqueforti (strain FM164)</name>
    <dbReference type="NCBI Taxonomy" id="1365484"/>
    <lineage>
        <taxon>Eukaryota</taxon>
        <taxon>Fungi</taxon>
        <taxon>Dikarya</taxon>
        <taxon>Ascomycota</taxon>
        <taxon>Pezizomycotina</taxon>
        <taxon>Eurotiomycetes</taxon>
        <taxon>Eurotiomycetidae</taxon>
        <taxon>Eurotiales</taxon>
        <taxon>Aspergillaceae</taxon>
        <taxon>Penicillium</taxon>
    </lineage>
</organism>
<dbReference type="OrthoDB" id="1716816at2759"/>
<evidence type="ECO:0000313" key="8">
    <source>
        <dbReference type="Proteomes" id="UP000030686"/>
    </source>
</evidence>
<dbReference type="GO" id="GO:0016709">
    <property type="term" value="F:oxidoreductase activity, acting on paired donors, with incorporation or reduction of molecular oxygen, NAD(P)H as one donor, and incorporation of one atom of oxygen"/>
    <property type="evidence" value="ECO:0007669"/>
    <property type="project" value="UniProtKB-ARBA"/>
</dbReference>
<evidence type="ECO:0000256" key="3">
    <source>
        <dbReference type="ARBA" id="ARBA00022827"/>
    </source>
</evidence>
<dbReference type="SUPFAM" id="SSF52833">
    <property type="entry name" value="Thioredoxin-like"/>
    <property type="match status" value="1"/>
</dbReference>
<keyword evidence="8" id="KW-1185">Reference proteome</keyword>
<dbReference type="PRINTS" id="PR00420">
    <property type="entry name" value="RNGMNOXGNASE"/>
</dbReference>
<dbReference type="InterPro" id="IPR036188">
    <property type="entry name" value="FAD/NAD-bd_sf"/>
</dbReference>
<accession>W6R2A8</accession>
<comment type="similarity">
    <text evidence="1">Belongs to the PheA/TfdB FAD monooxygenase family.</text>
</comment>
<dbReference type="SUPFAM" id="SSF51905">
    <property type="entry name" value="FAD/NAD(P)-binding domain"/>
    <property type="match status" value="1"/>
</dbReference>
<dbReference type="Pfam" id="PF07976">
    <property type="entry name" value="Phe_hydrox_dim"/>
    <property type="match status" value="1"/>
</dbReference>
<feature type="domain" description="FAD-binding" evidence="5">
    <location>
        <begin position="341"/>
        <end position="437"/>
    </location>
</feature>
<evidence type="ECO:0000256" key="4">
    <source>
        <dbReference type="ARBA" id="ARBA00023002"/>
    </source>
</evidence>
<dbReference type="InterPro" id="IPR012941">
    <property type="entry name" value="Phe_hydrox_C_dim_dom"/>
</dbReference>
<dbReference type="OMA" id="IENEACQ"/>